<dbReference type="PANTHER" id="PTHR42844">
    <property type="entry name" value="DIHYDRONEOPTERIN ALDOLASE 1-RELATED"/>
    <property type="match status" value="1"/>
</dbReference>
<keyword evidence="6" id="KW-0456">Lyase</keyword>
<protein>
    <recommendedName>
        <fullName evidence="4">dihydroneopterin aldolase</fullName>
        <ecNumber evidence="4">4.1.2.25</ecNumber>
    </recommendedName>
    <alternativeName>
        <fullName evidence="7">7,8-dihydroneopterin aldolase</fullName>
    </alternativeName>
</protein>
<dbReference type="AlphaFoldDB" id="A0A6J6W404"/>
<evidence type="ECO:0000256" key="3">
    <source>
        <dbReference type="ARBA" id="ARBA00005708"/>
    </source>
</evidence>
<dbReference type="SMART" id="SM00905">
    <property type="entry name" value="FolB"/>
    <property type="match status" value="1"/>
</dbReference>
<evidence type="ECO:0000313" key="9">
    <source>
        <dbReference type="EMBL" id="CAB4778126.1"/>
    </source>
</evidence>
<dbReference type="PANTHER" id="PTHR42844:SF1">
    <property type="entry name" value="DIHYDRONEOPTERIN ALDOLASE 1-RELATED"/>
    <property type="match status" value="1"/>
</dbReference>
<organism evidence="9">
    <name type="scientific">freshwater metagenome</name>
    <dbReference type="NCBI Taxonomy" id="449393"/>
    <lineage>
        <taxon>unclassified sequences</taxon>
        <taxon>metagenomes</taxon>
        <taxon>ecological metagenomes</taxon>
    </lineage>
</organism>
<dbReference type="GO" id="GO:0046656">
    <property type="term" value="P:folic acid biosynthetic process"/>
    <property type="evidence" value="ECO:0007669"/>
    <property type="project" value="UniProtKB-KW"/>
</dbReference>
<evidence type="ECO:0000256" key="5">
    <source>
        <dbReference type="ARBA" id="ARBA00022909"/>
    </source>
</evidence>
<sequence>MTDTIEIRGLRCSVIVGILPEERLREQPLTFDIDIMRSFATAALNDDIHATSNYAAVIDLVLRLANTGKFQLLETLVYRAAQEIMNFDSEIAGVTVTVRKLRPPVPQDVDTVGVRCTLDR</sequence>
<dbReference type="InterPro" id="IPR043133">
    <property type="entry name" value="GTP-CH-I_C/QueF"/>
</dbReference>
<dbReference type="InterPro" id="IPR006157">
    <property type="entry name" value="FolB_dom"/>
</dbReference>
<evidence type="ECO:0000256" key="7">
    <source>
        <dbReference type="ARBA" id="ARBA00032903"/>
    </source>
</evidence>
<evidence type="ECO:0000256" key="1">
    <source>
        <dbReference type="ARBA" id="ARBA00001353"/>
    </source>
</evidence>
<keyword evidence="5" id="KW-0289">Folate biosynthesis</keyword>
<dbReference type="EMBL" id="CAFAAB010000023">
    <property type="protein sequence ID" value="CAB4778126.1"/>
    <property type="molecule type" value="Genomic_DNA"/>
</dbReference>
<comment type="catalytic activity">
    <reaction evidence="1">
        <text>7,8-dihydroneopterin = 6-hydroxymethyl-7,8-dihydropterin + glycolaldehyde</text>
        <dbReference type="Rhea" id="RHEA:10540"/>
        <dbReference type="ChEBI" id="CHEBI:17001"/>
        <dbReference type="ChEBI" id="CHEBI:17071"/>
        <dbReference type="ChEBI" id="CHEBI:44841"/>
        <dbReference type="EC" id="4.1.2.25"/>
    </reaction>
</comment>
<dbReference type="GO" id="GO:0005737">
    <property type="term" value="C:cytoplasm"/>
    <property type="evidence" value="ECO:0007669"/>
    <property type="project" value="TreeGrafter"/>
</dbReference>
<comment type="similarity">
    <text evidence="3">Belongs to the DHNA family.</text>
</comment>
<dbReference type="EC" id="4.1.2.25" evidence="4"/>
<dbReference type="GO" id="GO:0004150">
    <property type="term" value="F:dihydroneopterin aldolase activity"/>
    <property type="evidence" value="ECO:0007669"/>
    <property type="project" value="UniProtKB-EC"/>
</dbReference>
<dbReference type="Gene3D" id="3.30.1130.10">
    <property type="match status" value="1"/>
</dbReference>
<evidence type="ECO:0000259" key="8">
    <source>
        <dbReference type="SMART" id="SM00905"/>
    </source>
</evidence>
<dbReference type="InterPro" id="IPR006156">
    <property type="entry name" value="Dihydroneopterin_aldolase"/>
</dbReference>
<name>A0A6J6W404_9ZZZZ</name>
<gene>
    <name evidence="9" type="ORF">UFOPK2958_00335</name>
</gene>
<feature type="domain" description="Dihydroneopterin aldolase/epimerase" evidence="8">
    <location>
        <begin position="5"/>
        <end position="118"/>
    </location>
</feature>
<dbReference type="NCBIfam" id="TIGR00525">
    <property type="entry name" value="folB"/>
    <property type="match status" value="1"/>
</dbReference>
<evidence type="ECO:0000256" key="6">
    <source>
        <dbReference type="ARBA" id="ARBA00023239"/>
    </source>
</evidence>
<accession>A0A6J6W404</accession>
<proteinExistence type="inferred from homology"/>
<evidence type="ECO:0000256" key="4">
    <source>
        <dbReference type="ARBA" id="ARBA00013043"/>
    </source>
</evidence>
<comment type="pathway">
    <text evidence="2">Cofactor biosynthesis; tetrahydrofolate biosynthesis; 2-amino-4-hydroxy-6-hydroxymethyl-7,8-dihydropteridine diphosphate from 7,8-dihydroneopterin triphosphate: step 3/4.</text>
</comment>
<evidence type="ECO:0000256" key="2">
    <source>
        <dbReference type="ARBA" id="ARBA00005013"/>
    </source>
</evidence>
<dbReference type="Pfam" id="PF02152">
    <property type="entry name" value="FolB"/>
    <property type="match status" value="1"/>
</dbReference>
<reference evidence="9" key="1">
    <citation type="submission" date="2020-05" db="EMBL/GenBank/DDBJ databases">
        <authorList>
            <person name="Chiriac C."/>
            <person name="Salcher M."/>
            <person name="Ghai R."/>
            <person name="Kavagutti S V."/>
        </authorList>
    </citation>
    <scope>NUCLEOTIDE SEQUENCE</scope>
</reference>
<dbReference type="NCBIfam" id="TIGR00526">
    <property type="entry name" value="folB_dom"/>
    <property type="match status" value="1"/>
</dbReference>
<dbReference type="SUPFAM" id="SSF55620">
    <property type="entry name" value="Tetrahydrobiopterin biosynthesis enzymes-like"/>
    <property type="match status" value="1"/>
</dbReference>